<dbReference type="GO" id="GO:0017119">
    <property type="term" value="C:Golgi transport complex"/>
    <property type="evidence" value="ECO:0007669"/>
    <property type="project" value="InterPro"/>
</dbReference>
<evidence type="ECO:0000256" key="2">
    <source>
        <dbReference type="ARBA" id="ARBA00022448"/>
    </source>
</evidence>
<dbReference type="AlphaFoldDB" id="A0AAE8MQT7"/>
<dbReference type="InterPro" id="IPR030847">
    <property type="entry name" value="Hem25/SLC25A38"/>
</dbReference>
<keyword evidence="13" id="KW-1185">Reference proteome</keyword>
<sequence length="697" mass="75694">MADSLLETLGLSADDETHTYLAHLGGLTTASLDKEAASLAQSSQSIHVALQALSKKSHAPIIRAVTQHDVLRQSLPTLGREAAKLRSSIPKIDSEVVRFSTAFSKSSQCAITAKRRRDLLLLQNVERLVDVLEVPTLLETAVTSGPANHSSALDLNGHIRRLHSLYPDSKLISSVAEEADSLIYQLALDLVHSLGTPGLKLASAIRTASLLRRVLPDILPSTTKDAQEKTLGLVFLLRRTATLALMLDALEPLRNLADSEKANVKSAGKSGSWSGGQHTERYLKRYVEVFREHSFAIISMFRSVFVSQAAEPTDPLQPVPQGLSTLVLHLVDMLLEPLDDYLPVIKDQSSRDSILTQVLYCAGSLGRLGGDFGLLLFGIGPREGALEAEHEWVEVARRHRFLTGRLASGVGSAVLLQPLDLLKTRAQQPNHTSLATTLRQMLRSPLGRATPWTLWRGTVPSALRTGFGSALYFTLLNSLRHRALRFEPLRDVSSKAGYSSQLPTLSNMANLATGATARVMAGMALMPLTIIKVRFESSKYSYGTMWAAARDIHRTGGFRGFFAGFGATAIRDGPYAGTYVLLYESLKKRLSRISVAARGESGQAGSRDAAAINFTSAIVAGGACSILSNPFDAIKTRIQLEPNAYANMMQACRTMVRSEGVRSLFDGLALRMTRKALSSALAWTAYEELIRIGGVTR</sequence>
<evidence type="ECO:0000256" key="5">
    <source>
        <dbReference type="ARBA" id="ARBA00022792"/>
    </source>
</evidence>
<evidence type="ECO:0000313" key="12">
    <source>
        <dbReference type="EMBL" id="SPN97827.1"/>
    </source>
</evidence>
<dbReference type="Proteomes" id="UP001187682">
    <property type="component" value="Unassembled WGS sequence"/>
</dbReference>
<evidence type="ECO:0000256" key="6">
    <source>
        <dbReference type="ARBA" id="ARBA00022989"/>
    </source>
</evidence>
<dbReference type="GO" id="GO:0005743">
    <property type="term" value="C:mitochondrial inner membrane"/>
    <property type="evidence" value="ECO:0007669"/>
    <property type="project" value="UniProtKB-SubCell"/>
</dbReference>
<dbReference type="InterPro" id="IPR007255">
    <property type="entry name" value="COG8"/>
</dbReference>
<feature type="repeat" description="Solcar" evidence="11">
    <location>
        <begin position="608"/>
        <end position="692"/>
    </location>
</feature>
<feature type="repeat" description="Solcar" evidence="11">
    <location>
        <begin position="505"/>
        <end position="589"/>
    </location>
</feature>
<dbReference type="InterPro" id="IPR023395">
    <property type="entry name" value="MCP_dom_sf"/>
</dbReference>
<evidence type="ECO:0000256" key="9">
    <source>
        <dbReference type="ARBA" id="ARBA00034060"/>
    </source>
</evidence>
<evidence type="ECO:0000256" key="4">
    <source>
        <dbReference type="ARBA" id="ARBA00022737"/>
    </source>
</evidence>
<keyword evidence="4 10" id="KW-0677">Repeat</keyword>
<dbReference type="Pfam" id="PF04124">
    <property type="entry name" value="Dor1"/>
    <property type="match status" value="1"/>
</dbReference>
<dbReference type="InterPro" id="IPR018108">
    <property type="entry name" value="MCP_transmembrane"/>
</dbReference>
<dbReference type="Pfam" id="PF00153">
    <property type="entry name" value="Mito_carr"/>
    <property type="match status" value="3"/>
</dbReference>
<dbReference type="EMBL" id="ONZQ02000001">
    <property type="protein sequence ID" value="SPN97827.1"/>
    <property type="molecule type" value="Genomic_DNA"/>
</dbReference>
<keyword evidence="5 10" id="KW-0999">Mitochondrion inner membrane</keyword>
<protein>
    <recommendedName>
        <fullName evidence="10">Mitochondrial glycine transporter</fullName>
    </recommendedName>
    <alternativeName>
        <fullName evidence="10">Solute carrier family 25 member 38 homolog</fullName>
    </alternativeName>
</protein>
<comment type="subcellular location">
    <subcellularLocation>
        <location evidence="1">Membrane</location>
        <topology evidence="1">Multi-pass membrane protein</topology>
    </subcellularLocation>
    <subcellularLocation>
        <location evidence="10">Mitochondrion inner membrane</location>
        <topology evidence="10">Multi-pass membrane protein</topology>
    </subcellularLocation>
</comment>
<comment type="function">
    <text evidence="10">Mitochondrial glycine transporter that imports glycine into the mitochondrial matrix. Plays an important role in providing glycine for the first enzymatic step in heme biosynthesis, the condensation of glycine with succinyl-CoA to produce 5-aminolevulinate (ALA) in the miochondrial matrix.</text>
</comment>
<comment type="catalytic activity">
    <reaction evidence="9 10">
        <text>glycine(in) = glycine(out)</text>
        <dbReference type="Rhea" id="RHEA:70715"/>
        <dbReference type="ChEBI" id="CHEBI:57305"/>
    </reaction>
</comment>
<keyword evidence="2 10" id="KW-0813">Transport</keyword>
<dbReference type="GO" id="GO:0015187">
    <property type="term" value="F:glycine transmembrane transporter activity"/>
    <property type="evidence" value="ECO:0007669"/>
    <property type="project" value="UniProtKB-UniRule"/>
</dbReference>
<proteinExistence type="inferred from homology"/>
<dbReference type="PANTHER" id="PTHR46181:SF3">
    <property type="entry name" value="MITOCHONDRIAL GLYCINE TRANSPORTER"/>
    <property type="match status" value="1"/>
</dbReference>
<keyword evidence="6 10" id="KW-1133">Transmembrane helix</keyword>
<comment type="caution">
    <text evidence="12">The sequence shown here is derived from an EMBL/GenBank/DDBJ whole genome shotgun (WGS) entry which is preliminary data.</text>
</comment>
<dbReference type="SUPFAM" id="SSF103506">
    <property type="entry name" value="Mitochondrial carrier"/>
    <property type="match status" value="1"/>
</dbReference>
<evidence type="ECO:0000313" key="13">
    <source>
        <dbReference type="Proteomes" id="UP001187682"/>
    </source>
</evidence>
<dbReference type="Gene3D" id="1.50.40.10">
    <property type="entry name" value="Mitochondrial carrier domain"/>
    <property type="match status" value="1"/>
</dbReference>
<keyword evidence="8 10" id="KW-0472">Membrane</keyword>
<evidence type="ECO:0000256" key="11">
    <source>
        <dbReference type="PROSITE-ProRule" id="PRU00282"/>
    </source>
</evidence>
<dbReference type="HAMAP" id="MF_03064">
    <property type="entry name" value="SLC25A38"/>
    <property type="match status" value="1"/>
</dbReference>
<keyword evidence="3 10" id="KW-0812">Transmembrane</keyword>
<dbReference type="PROSITE" id="PS50920">
    <property type="entry name" value="SOLCAR"/>
    <property type="match status" value="3"/>
</dbReference>
<name>A0AAE8MQT7_9PEZI</name>
<organism evidence="12 13">
    <name type="scientific">Cephalotrichum gorgonifer</name>
    <dbReference type="NCBI Taxonomy" id="2041049"/>
    <lineage>
        <taxon>Eukaryota</taxon>
        <taxon>Fungi</taxon>
        <taxon>Dikarya</taxon>
        <taxon>Ascomycota</taxon>
        <taxon>Pezizomycotina</taxon>
        <taxon>Sordariomycetes</taxon>
        <taxon>Hypocreomycetidae</taxon>
        <taxon>Microascales</taxon>
        <taxon>Microascaceae</taxon>
        <taxon>Cephalotrichum</taxon>
    </lineage>
</organism>
<evidence type="ECO:0000256" key="1">
    <source>
        <dbReference type="ARBA" id="ARBA00004141"/>
    </source>
</evidence>
<feature type="repeat" description="Solcar" evidence="11">
    <location>
        <begin position="399"/>
        <end position="482"/>
    </location>
</feature>
<dbReference type="GO" id="GO:1904983">
    <property type="term" value="P:glycine import into mitochondrion"/>
    <property type="evidence" value="ECO:0007669"/>
    <property type="project" value="UniProtKB-UniRule"/>
</dbReference>
<dbReference type="PANTHER" id="PTHR46181">
    <property type="entry name" value="MITOCHONDRIAL GLYCINE TRANSPORTER"/>
    <property type="match status" value="1"/>
</dbReference>
<evidence type="ECO:0000256" key="7">
    <source>
        <dbReference type="ARBA" id="ARBA00023128"/>
    </source>
</evidence>
<evidence type="ECO:0000256" key="8">
    <source>
        <dbReference type="ARBA" id="ARBA00023136"/>
    </source>
</evidence>
<reference evidence="12" key="1">
    <citation type="submission" date="2018-03" db="EMBL/GenBank/DDBJ databases">
        <authorList>
            <person name="Guldener U."/>
        </authorList>
    </citation>
    <scope>NUCLEOTIDE SEQUENCE</scope>
</reference>
<evidence type="ECO:0000256" key="10">
    <source>
        <dbReference type="HAMAP-Rule" id="MF_03064"/>
    </source>
</evidence>
<keyword evidence="7 10" id="KW-0496">Mitochondrion</keyword>
<evidence type="ECO:0000256" key="3">
    <source>
        <dbReference type="ARBA" id="ARBA00022692"/>
    </source>
</evidence>
<gene>
    <name evidence="12" type="ORF">DNG_01339</name>
</gene>
<comment type="similarity">
    <text evidence="10">Belongs to the mitochondrial carrier (TC 2.A.29) family. SLC25A38 subfamily.</text>
</comment>
<accession>A0AAE8MQT7</accession>